<feature type="compositionally biased region" description="Low complexity" evidence="1">
    <location>
        <begin position="68"/>
        <end position="80"/>
    </location>
</feature>
<dbReference type="eggNOG" id="ENOG5032XH1">
    <property type="taxonomic scope" value="Bacteria"/>
</dbReference>
<dbReference type="Proteomes" id="UP000024329">
    <property type="component" value="Unassembled WGS sequence"/>
</dbReference>
<sequence>MAQFWENDQIVEPNAANRTGAKWPGQEIKQQRNSKNDPWAEFEEVTPAPVKLELKPLISVPDYDKQAANARANDANTRAAGADERARAEWEATHNPDGSPKPQAPVGYRFTADGSLEPIPGGPAGSASKATEAQQKAAQFLGRMLLAEQQYGQVPEGSRDARTAIGQWLHETVPGLENSFNSANRQLSDQAARNFVAASLRQESGAAIGAQEYANQYRIFFPMPGDGPEVIKQKAEARRQAVQGFGIAAGPLAQQVFAESQQRAPTRDAAPVGVGGNGTGPDNGPTGGPGIRDPEMRGGLPVGTEIQWSADQPERAFSRERALIEHQGINLDQEAQMLAMYAQNRGNPGFTLDTAKQWFAAKGINAPTDADLAKTVEWVRKGGQVGQIDTSGYEQAFNQELDARLAAQGFDPTSGGAYATRASRGLEWGLSDEIEGVGGAIGNLFSNEGVADGYLYNRDLQRRAFERMEQEQGWLGTAAELGGGLVGGGIGAARGPISAARAAREGAIAGTIAGFGYGEGTGDSLTGAALGGVTGGAIGAGIGKAGQAIAARRAARGPSDSAQAYAQAQDYGIDLSIGDVGGRSAKMIERNLDAQPASASIMNAPRQRLQGQIDSAVDNVAGNFGPETSFRGMGEAAQSGANRWVDKFNQVANKAYDAIPIKAEQPAVLDGTREALSGLAGGFRSNSAMAGIMRNPRFARYLDALTPNDTRQAGQVRYTAATDQVRGAEEALSRARQEASANLGFEQSQARDAVETARSAYDDLTAQARSQVQEAQRGYDAIRAQNVSSASLVDARNQIQQAQARFDALASRNRDVPEVAQALKGLDEAEAAFTSQRFREPSSDAVSAAEAELTKARQAQDAAYVEARQAPMGGNLSWNDLKAFRSAIGEEAGQALLSDGTSKTQLRTLYAGLSKDMEATATQQGPKALAAFKRANDLYASGQARIDGAIKSLIGNNGDGQAEKAAAFLQKIAKDGRGSGDLKALSEVRKTLRPDEWAQVSNAFIRLLGQPANSAGREFSPASFIRAYDDMAPAAKNLLFGGENKELRQNLDGFSDVIRRVAQNDSTRNASGSAYGLAGAVTGGAGATTGAAIGAAFGGPVGAIFGVLLGKAGANTSVAGTAKLWTNPRFVRWATGYSKMLRVAERTGFDEAANTHQLSALARIAANDNAIAQDVAGLSQALQAALASPARSAAAPALASGTSPAAQTRAQQ</sequence>
<evidence type="ECO:0000313" key="2">
    <source>
        <dbReference type="EMBL" id="EZP74919.1"/>
    </source>
</evidence>
<feature type="compositionally biased region" description="Gly residues" evidence="1">
    <location>
        <begin position="273"/>
        <end position="289"/>
    </location>
</feature>
<accession>A0A031JNG9</accession>
<gene>
    <name evidence="2" type="ORF">BV97_04657</name>
</gene>
<protein>
    <submittedName>
        <fullName evidence="2">Uncharacterized protein</fullName>
    </submittedName>
</protein>
<dbReference type="EMBL" id="JFYZ01000040">
    <property type="protein sequence ID" value="EZP74919.1"/>
    <property type="molecule type" value="Genomic_DNA"/>
</dbReference>
<evidence type="ECO:0000256" key="1">
    <source>
        <dbReference type="SAM" id="MobiDB-lite"/>
    </source>
</evidence>
<feature type="region of interest" description="Disordered" evidence="1">
    <location>
        <begin position="68"/>
        <end position="105"/>
    </location>
</feature>
<dbReference type="AlphaFoldDB" id="A0A031JNG9"/>
<dbReference type="RefSeq" id="WP_155986441.1">
    <property type="nucleotide sequence ID" value="NZ_JFYZ01000040.1"/>
</dbReference>
<feature type="region of interest" description="Disordered" evidence="1">
    <location>
        <begin position="263"/>
        <end position="289"/>
    </location>
</feature>
<evidence type="ECO:0000313" key="3">
    <source>
        <dbReference type="Proteomes" id="UP000024329"/>
    </source>
</evidence>
<proteinExistence type="predicted"/>
<feature type="region of interest" description="Disordered" evidence="1">
    <location>
        <begin position="1"/>
        <end position="41"/>
    </location>
</feature>
<comment type="caution">
    <text evidence="2">The sequence shown here is derived from an EMBL/GenBank/DDBJ whole genome shotgun (WGS) entry which is preliminary data.</text>
</comment>
<name>A0A031JNG9_9SPHN</name>
<organism evidence="2 3">
    <name type="scientific">Novosphingobium resinovorum</name>
    <dbReference type="NCBI Taxonomy" id="158500"/>
    <lineage>
        <taxon>Bacteria</taxon>
        <taxon>Pseudomonadati</taxon>
        <taxon>Pseudomonadota</taxon>
        <taxon>Alphaproteobacteria</taxon>
        <taxon>Sphingomonadales</taxon>
        <taxon>Sphingomonadaceae</taxon>
        <taxon>Novosphingobium</taxon>
    </lineage>
</organism>
<feature type="compositionally biased region" description="Basic and acidic residues" evidence="1">
    <location>
        <begin position="81"/>
        <end position="94"/>
    </location>
</feature>
<dbReference type="PATRIC" id="fig|158500.4.peg.4731"/>
<reference evidence="2 3" key="1">
    <citation type="submission" date="2014-03" db="EMBL/GenBank/DDBJ databases">
        <title>Whole genome sequence of Novosphingobium resinovorum KF1.</title>
        <authorList>
            <person name="Gan H.M."/>
            <person name="Gan H.Y."/>
            <person name="Chew T.H."/>
            <person name="Savka M.A."/>
        </authorList>
    </citation>
    <scope>NUCLEOTIDE SEQUENCE [LARGE SCALE GENOMIC DNA]</scope>
    <source>
        <strain evidence="2 3">KF1</strain>
    </source>
</reference>